<proteinExistence type="inferred from homology"/>
<dbReference type="InterPro" id="IPR000719">
    <property type="entry name" value="Prot_kinase_dom"/>
</dbReference>
<evidence type="ECO:0000256" key="2">
    <source>
        <dbReference type="ARBA" id="ARBA00022527"/>
    </source>
</evidence>
<dbReference type="InterPro" id="IPR011009">
    <property type="entry name" value="Kinase-like_dom_sf"/>
</dbReference>
<reference evidence="13" key="1">
    <citation type="submission" date="2019-11" db="EMBL/GenBank/DDBJ databases">
        <title>Leishmania tarentolae CDS.</title>
        <authorList>
            <person name="Goto Y."/>
            <person name="Yamagishi J."/>
        </authorList>
    </citation>
    <scope>NUCLEOTIDE SEQUENCE [LARGE SCALE GENOMIC DNA]</scope>
    <source>
        <strain evidence="13">Parrot Tar II</strain>
    </source>
</reference>
<keyword evidence="3" id="KW-0808">Transferase</keyword>
<keyword evidence="5 13" id="KW-0418">Kinase</keyword>
<comment type="catalytic activity">
    <reaction evidence="10">
        <text>L-seryl-[protein] + ATP = O-phospho-L-seryl-[protein] + ADP + H(+)</text>
        <dbReference type="Rhea" id="RHEA:17989"/>
        <dbReference type="Rhea" id="RHEA-COMP:9863"/>
        <dbReference type="Rhea" id="RHEA-COMP:11604"/>
        <dbReference type="ChEBI" id="CHEBI:15378"/>
        <dbReference type="ChEBI" id="CHEBI:29999"/>
        <dbReference type="ChEBI" id="CHEBI:30616"/>
        <dbReference type="ChEBI" id="CHEBI:83421"/>
        <dbReference type="ChEBI" id="CHEBI:456216"/>
        <dbReference type="EC" id="2.7.11.1"/>
    </reaction>
    <physiologicalReaction direction="left-to-right" evidence="10">
        <dbReference type="Rhea" id="RHEA:17990"/>
    </physiologicalReaction>
</comment>
<evidence type="ECO:0000313" key="13">
    <source>
        <dbReference type="EMBL" id="GET92273.1"/>
    </source>
</evidence>
<feature type="compositionally biased region" description="Polar residues" evidence="11">
    <location>
        <begin position="875"/>
        <end position="886"/>
    </location>
</feature>
<evidence type="ECO:0000256" key="1">
    <source>
        <dbReference type="ARBA" id="ARBA00012513"/>
    </source>
</evidence>
<feature type="region of interest" description="Disordered" evidence="11">
    <location>
        <begin position="1109"/>
        <end position="1141"/>
    </location>
</feature>
<dbReference type="GO" id="GO:0004694">
    <property type="term" value="F:eukaryotic translation initiation factor 2alpha kinase activity"/>
    <property type="evidence" value="ECO:0007669"/>
    <property type="project" value="TreeGrafter"/>
</dbReference>
<feature type="region of interest" description="Disordered" evidence="11">
    <location>
        <begin position="1230"/>
        <end position="1249"/>
    </location>
</feature>
<dbReference type="GO" id="GO:0017148">
    <property type="term" value="P:negative regulation of translation"/>
    <property type="evidence" value="ECO:0007669"/>
    <property type="project" value="UniProtKB-KW"/>
</dbReference>
<dbReference type="PANTHER" id="PTHR11042">
    <property type="entry name" value="EUKARYOTIC TRANSLATION INITIATION FACTOR 2-ALPHA KINASE EIF2-ALPHA KINASE -RELATED"/>
    <property type="match status" value="1"/>
</dbReference>
<dbReference type="VEuPathDB" id="TriTrypDB:LtaPh_3420000"/>
<dbReference type="InterPro" id="IPR008271">
    <property type="entry name" value="Ser/Thr_kinase_AS"/>
</dbReference>
<feature type="region of interest" description="Disordered" evidence="11">
    <location>
        <begin position="226"/>
        <end position="254"/>
    </location>
</feature>
<evidence type="ECO:0000256" key="7">
    <source>
        <dbReference type="ARBA" id="ARBA00023193"/>
    </source>
</evidence>
<dbReference type="EC" id="2.7.11.1" evidence="1"/>
<feature type="compositionally biased region" description="Polar residues" evidence="11">
    <location>
        <begin position="233"/>
        <end position="254"/>
    </location>
</feature>
<organism evidence="13 14">
    <name type="scientific">Leishmania tarentolae</name>
    <name type="common">Sauroleishmania tarentolae</name>
    <dbReference type="NCBI Taxonomy" id="5689"/>
    <lineage>
        <taxon>Eukaryota</taxon>
        <taxon>Discoba</taxon>
        <taxon>Euglenozoa</taxon>
        <taxon>Kinetoplastea</taxon>
        <taxon>Metakinetoplastina</taxon>
        <taxon>Trypanosomatida</taxon>
        <taxon>Trypanosomatidae</taxon>
        <taxon>Leishmaniinae</taxon>
        <taxon>Leishmania</taxon>
        <taxon>lizard Leishmania</taxon>
    </lineage>
</organism>
<dbReference type="Pfam" id="PF00069">
    <property type="entry name" value="Pkinase"/>
    <property type="match status" value="1"/>
</dbReference>
<feature type="domain" description="Protein kinase" evidence="12">
    <location>
        <begin position="900"/>
        <end position="1219"/>
    </location>
</feature>
<evidence type="ECO:0000256" key="10">
    <source>
        <dbReference type="ARBA" id="ARBA00048977"/>
    </source>
</evidence>
<name>A0A640KRP7_LEITA</name>
<dbReference type="PROSITE" id="PS00108">
    <property type="entry name" value="PROTEIN_KINASE_ST"/>
    <property type="match status" value="1"/>
</dbReference>
<evidence type="ECO:0000256" key="3">
    <source>
        <dbReference type="ARBA" id="ARBA00022679"/>
    </source>
</evidence>
<dbReference type="PROSITE" id="PS50011">
    <property type="entry name" value="PROTEIN_KINASE_DOM"/>
    <property type="match status" value="1"/>
</dbReference>
<keyword evidence="14" id="KW-1185">Reference proteome</keyword>
<dbReference type="Gene3D" id="1.10.510.10">
    <property type="entry name" value="Transferase(Phosphotransferase) domain 1"/>
    <property type="match status" value="1"/>
</dbReference>
<dbReference type="GO" id="GO:0005524">
    <property type="term" value="F:ATP binding"/>
    <property type="evidence" value="ECO:0007669"/>
    <property type="project" value="UniProtKB-KW"/>
</dbReference>
<keyword evidence="7" id="KW-0652">Protein synthesis inhibitor</keyword>
<feature type="region of interest" description="Disordered" evidence="11">
    <location>
        <begin position="871"/>
        <end position="890"/>
    </location>
</feature>
<dbReference type="OrthoDB" id="341578at2759"/>
<evidence type="ECO:0000259" key="12">
    <source>
        <dbReference type="PROSITE" id="PS50011"/>
    </source>
</evidence>
<comment type="similarity">
    <text evidence="8">Belongs to the protein kinase superfamily. Ser/Thr protein kinase family. GCN2 subfamily.</text>
</comment>
<dbReference type="SMART" id="SM00220">
    <property type="entry name" value="S_TKc"/>
    <property type="match status" value="1"/>
</dbReference>
<gene>
    <name evidence="13" type="ORF">LtaPh_3420000</name>
</gene>
<dbReference type="CDD" id="cd13996">
    <property type="entry name" value="STKc_EIF2AK"/>
    <property type="match status" value="1"/>
</dbReference>
<dbReference type="FunFam" id="3.30.200.20:FF:000704">
    <property type="entry name" value="Eukaryotic translation initiation factor 2-alpha kinase, putative"/>
    <property type="match status" value="1"/>
</dbReference>
<feature type="region of interest" description="Disordered" evidence="11">
    <location>
        <begin position="667"/>
        <end position="696"/>
    </location>
</feature>
<dbReference type="SUPFAM" id="SSF56112">
    <property type="entry name" value="Protein kinase-like (PK-like)"/>
    <property type="match status" value="1"/>
</dbReference>
<evidence type="ECO:0000256" key="5">
    <source>
        <dbReference type="ARBA" id="ARBA00022777"/>
    </source>
</evidence>
<accession>A0A640KRP7</accession>
<dbReference type="Proteomes" id="UP000419144">
    <property type="component" value="Unassembled WGS sequence"/>
</dbReference>
<dbReference type="PANTHER" id="PTHR11042:SF160">
    <property type="entry name" value="EUKARYOTIC TRANSLATION INITIATION FACTOR 2-ALPHA KINASE 1"/>
    <property type="match status" value="1"/>
</dbReference>
<dbReference type="InterPro" id="IPR050339">
    <property type="entry name" value="CC_SR_Kinase"/>
</dbReference>
<dbReference type="FunFam" id="1.10.510.10:FF:001177">
    <property type="entry name" value="eukaryotic translation initiation factor 2-alpha kinase 1-like"/>
    <property type="match status" value="1"/>
</dbReference>
<sequence length="1463" mass="159297">MAQDALLQSFSFTRIETTVRPGKKLRRAGRGSGTYGVLLMRVVFFLFWTALALCSECSAHALSSPFNRTEDTRAAETLSNAPSAQSVALRYTFPRSSLALLVTDDGHLHAYDLKHGHHAWSAEVGGDMITVKTELPPSKEVALRDPLALPFLVRGNSLFTRIPSFTHTPVDSVEAAEGLDGLPQSLRPYFFMNISTLLRRQTLFLAGTDVYVTTSVHVTDLDASTGRRVGGRETSSQAFFGTNTDRSPPRNDSATDSYHVFHNELLPLLHIVRYNIVLHVVRPGEYSWSISLSQLRMSPRAVVESSFSPESPAHSVPNKWSADPTADDKEQTPRFFSKFMRNLFDYDDEHTVNVTYRRAADEQAKPVPSAPSPKVVMSSLHRTHTQAAHSISRLVGVHQLNASHVSLRNIHEGTMAWTSLLPRVTREASVDRTVSTASSSNATSSVIAAYVWVSGGDEIFRIPVLRSAFVTVVDGPQQTGVSLEVNRNANARQGLQLLTPASLAGALVPTTHTASHPQPLTLMQNDGSVSGQCRDSSDCSEWTTDDIEADELEETELAAYYHQCAWWEMPTLAWPFLGGRHNGETPPATFQEIKSLVPSRTEARMSGAYSTDNSVVALGNSAAVMKTGLAWRTAAFISFHVLCLAGSIAFLCAGVPPRGQLQRAWAQADRNRDRVSHTSSSHQQSTQLVPQDLLSPHGGRGTPFSLMLDTFPMDTLGLGNVPTAPLSMSTVPLPQSDDSFQELMRHHQLGHLSRSPPRSPWVFPTPEQTHSLVYGESVKMLPVPITSSKADDETTQSRTLQKTEVCEMPNVKAASSSSRTSDSAAADNPVASASDNSSDDDTVDIDLGERWWVRAQLPPGQLASAPTLDEAFSDRGSSFSRSQANRGTEEEEGKLFQLHFKVLEKVGSGGEGSVFCVEHRVTHARYAIKAIHIHERDEERVVQEAVLHSSFDNANVVRFYFCWIEDIAVSTANRLELCNRDEDGFDAASLAYSDNSLMMSTSGNTNGRSTDHGTDSKAGDTYHMLFIQMEYFPRGTLADWLRLRTGFFRLEVLRYMKQIGDGLAYLHNQDVVHHDLKPTNIFVSNDNILKIGDFGLAKRRGNANASFSDLSSNVAGGQQERSVVGGSPLYSSPEQTRGEPVNKPSDIFSLGIIAVEMLCTFTTLHERIRILTDAHHLILPEELEADFPDEAQLIKSMLAANPLQRPPIRRLLRQINKLIVSLEAQESDEEVDKLQSSAPLNGAEHSESRSVNHGAVTAAVVQGNASAVATATETGKADSTSLGTRVAGASLPARRSVAIDLAHSGHLSPSVDIRDSFSAPVGVQKSRGDLLPVVHSEAAAGISIAAASSAVAATLAHENITASLGKRGTRRSDSLASLHATTIVKRGNTYHRRCRGSVSPSMETEISGLQISEVIASGPASRQDILANDPYGLPTAPVLYTEDADLSTILKRDLQDRTVDAPD</sequence>
<comment type="caution">
    <text evidence="13">The sequence shown here is derived from an EMBL/GenBank/DDBJ whole genome shotgun (WGS) entry which is preliminary data.</text>
</comment>
<evidence type="ECO:0000313" key="14">
    <source>
        <dbReference type="Proteomes" id="UP000419144"/>
    </source>
</evidence>
<evidence type="ECO:0000256" key="11">
    <source>
        <dbReference type="SAM" id="MobiDB-lite"/>
    </source>
</evidence>
<comment type="catalytic activity">
    <reaction evidence="9">
        <text>L-threonyl-[protein] + ATP = O-phospho-L-threonyl-[protein] + ADP + H(+)</text>
        <dbReference type="Rhea" id="RHEA:46608"/>
        <dbReference type="Rhea" id="RHEA-COMP:11060"/>
        <dbReference type="Rhea" id="RHEA-COMP:11605"/>
        <dbReference type="ChEBI" id="CHEBI:15378"/>
        <dbReference type="ChEBI" id="CHEBI:30013"/>
        <dbReference type="ChEBI" id="CHEBI:30616"/>
        <dbReference type="ChEBI" id="CHEBI:61977"/>
        <dbReference type="ChEBI" id="CHEBI:456216"/>
        <dbReference type="EC" id="2.7.11.1"/>
    </reaction>
    <physiologicalReaction direction="left-to-right" evidence="9">
        <dbReference type="Rhea" id="RHEA:46609"/>
    </physiologicalReaction>
</comment>
<evidence type="ECO:0000256" key="4">
    <source>
        <dbReference type="ARBA" id="ARBA00022741"/>
    </source>
</evidence>
<feature type="compositionally biased region" description="Polar residues" evidence="11">
    <location>
        <begin position="1109"/>
        <end position="1121"/>
    </location>
</feature>
<feature type="compositionally biased region" description="Low complexity" evidence="11">
    <location>
        <begin position="677"/>
        <end position="687"/>
    </location>
</feature>
<keyword evidence="2" id="KW-0723">Serine/threonine-protein kinase</keyword>
<keyword evidence="4" id="KW-0547">Nucleotide-binding</keyword>
<feature type="region of interest" description="Disordered" evidence="11">
    <location>
        <begin position="786"/>
        <end position="842"/>
    </location>
</feature>
<evidence type="ECO:0000256" key="9">
    <source>
        <dbReference type="ARBA" id="ARBA00048659"/>
    </source>
</evidence>
<keyword evidence="6" id="KW-0067">ATP-binding</keyword>
<evidence type="ECO:0000256" key="8">
    <source>
        <dbReference type="ARBA" id="ARBA00037982"/>
    </source>
</evidence>
<dbReference type="GO" id="GO:0005634">
    <property type="term" value="C:nucleus"/>
    <property type="evidence" value="ECO:0007669"/>
    <property type="project" value="TreeGrafter"/>
</dbReference>
<dbReference type="GO" id="GO:0005737">
    <property type="term" value="C:cytoplasm"/>
    <property type="evidence" value="ECO:0007669"/>
    <property type="project" value="TreeGrafter"/>
</dbReference>
<dbReference type="EMBL" id="BLBS01000054">
    <property type="protein sequence ID" value="GET92273.1"/>
    <property type="molecule type" value="Genomic_DNA"/>
</dbReference>
<evidence type="ECO:0000256" key="6">
    <source>
        <dbReference type="ARBA" id="ARBA00022840"/>
    </source>
</evidence>
<feature type="region of interest" description="Disordered" evidence="11">
    <location>
        <begin position="306"/>
        <end position="329"/>
    </location>
</feature>
<feature type="compositionally biased region" description="Low complexity" evidence="11">
    <location>
        <begin position="813"/>
        <end position="836"/>
    </location>
</feature>
<protein>
    <recommendedName>
        <fullName evidence="1">non-specific serine/threonine protein kinase</fullName>
        <ecNumber evidence="1">2.7.11.1</ecNumber>
    </recommendedName>
</protein>
<dbReference type="Gene3D" id="3.30.200.20">
    <property type="entry name" value="Phosphorylase Kinase, domain 1"/>
    <property type="match status" value="1"/>
</dbReference>